<evidence type="ECO:0000313" key="2">
    <source>
        <dbReference type="Proteomes" id="UP001732700"/>
    </source>
</evidence>
<dbReference type="EnsemblPlants" id="AVESA.00010b.r2.3DG0570000.1">
    <property type="protein sequence ID" value="AVESA.00010b.r2.3DG0570000.1.CDS"/>
    <property type="gene ID" value="AVESA.00010b.r2.3DG0570000"/>
</dbReference>
<sequence>MDNEGSAVTMPGGWLLILLVDVEFGEVGEGAAGVDLTPRLGVVHLVLPCLLRLLEQTRILPCLHQDPTVISPVGTLRRDDPQQLHTVRRVLSDKQSYEYDPARCVHLQATRKEEERRRRGAAHRAVLNSILERDPKTGREVYTRYSFTDFSIFDIDEQSCIAPMRFTKTGYVRGLNLEDSANIISVKIVSSDRGFPINVYGTVIARDSVDHKCIYLFKRHMEDCQTINSSDESLILTGPGRGLVLLDFIYLEINLKIKVDGKPLGEQISKGLLSIDGRVQPRDEKVNVGSQTLKSWYSNVMVSYATILNAVECTFEIEVLEGHFCGEIKAGIEGVEGEIVIHSSKEDGVVTHGDNTYMKLRRPVMTICLERTLAIKFVIEGCRRCGGGTPNATSERTERFTPERRSEQKAEVSCGAGKFQMKVVWSLMDILGRSSY</sequence>
<dbReference type="Proteomes" id="UP001732700">
    <property type="component" value="Chromosome 3D"/>
</dbReference>
<name>A0ACD5W5P9_AVESA</name>
<evidence type="ECO:0000313" key="1">
    <source>
        <dbReference type="EnsemblPlants" id="AVESA.00010b.r2.3DG0570000.1.CDS"/>
    </source>
</evidence>
<accession>A0ACD5W5P9</accession>
<protein>
    <submittedName>
        <fullName evidence="1">Uncharacterized protein</fullName>
    </submittedName>
</protein>
<reference evidence="1" key="1">
    <citation type="submission" date="2021-05" db="EMBL/GenBank/DDBJ databases">
        <authorList>
            <person name="Scholz U."/>
            <person name="Mascher M."/>
            <person name="Fiebig A."/>
        </authorList>
    </citation>
    <scope>NUCLEOTIDE SEQUENCE [LARGE SCALE GENOMIC DNA]</scope>
</reference>
<keyword evidence="2" id="KW-1185">Reference proteome</keyword>
<organism evidence="1 2">
    <name type="scientific">Avena sativa</name>
    <name type="common">Oat</name>
    <dbReference type="NCBI Taxonomy" id="4498"/>
    <lineage>
        <taxon>Eukaryota</taxon>
        <taxon>Viridiplantae</taxon>
        <taxon>Streptophyta</taxon>
        <taxon>Embryophyta</taxon>
        <taxon>Tracheophyta</taxon>
        <taxon>Spermatophyta</taxon>
        <taxon>Magnoliopsida</taxon>
        <taxon>Liliopsida</taxon>
        <taxon>Poales</taxon>
        <taxon>Poaceae</taxon>
        <taxon>BOP clade</taxon>
        <taxon>Pooideae</taxon>
        <taxon>Poodae</taxon>
        <taxon>Poeae</taxon>
        <taxon>Poeae Chloroplast Group 1 (Aveneae type)</taxon>
        <taxon>Aveninae</taxon>
        <taxon>Avena</taxon>
    </lineage>
</organism>
<proteinExistence type="predicted"/>
<reference evidence="1" key="2">
    <citation type="submission" date="2025-09" db="UniProtKB">
        <authorList>
            <consortium name="EnsemblPlants"/>
        </authorList>
    </citation>
    <scope>IDENTIFICATION</scope>
</reference>